<keyword evidence="3" id="KW-0408">Iron</keyword>
<comment type="cofactor">
    <cofactor evidence="5">
        <name>[2Fe-2S] cluster</name>
        <dbReference type="ChEBI" id="CHEBI:190135"/>
    </cofactor>
</comment>
<dbReference type="SUPFAM" id="SSF50022">
    <property type="entry name" value="ISP domain"/>
    <property type="match status" value="1"/>
</dbReference>
<accession>A0A4U3LVN7</accession>
<dbReference type="GO" id="GO:0004497">
    <property type="term" value="F:monooxygenase activity"/>
    <property type="evidence" value="ECO:0007669"/>
    <property type="project" value="UniProtKB-ARBA"/>
</dbReference>
<dbReference type="Pfam" id="PF00355">
    <property type="entry name" value="Rieske"/>
    <property type="match status" value="1"/>
</dbReference>
<dbReference type="GO" id="GO:0046872">
    <property type="term" value="F:metal ion binding"/>
    <property type="evidence" value="ECO:0007669"/>
    <property type="project" value="UniProtKB-KW"/>
</dbReference>
<sequence length="112" mass="11982">MTELSILGVVQMDAIADGMVVPHYVADRKLRIALARVDGKVYAFDDLCTCSDERCPLSSGLLVGRTIMCQCHGSRFALGTGAVLQGSAAPLRVYEVREADGTLQVRLPEGGQ</sequence>
<dbReference type="GO" id="GO:0016705">
    <property type="term" value="F:oxidoreductase activity, acting on paired donors, with incorporation or reduction of molecular oxygen"/>
    <property type="evidence" value="ECO:0007669"/>
    <property type="project" value="UniProtKB-ARBA"/>
</dbReference>
<dbReference type="Proteomes" id="UP000305836">
    <property type="component" value="Unassembled WGS sequence"/>
</dbReference>
<dbReference type="PROSITE" id="PS51296">
    <property type="entry name" value="RIESKE"/>
    <property type="match status" value="1"/>
</dbReference>
<proteinExistence type="inferred from homology"/>
<keyword evidence="2" id="KW-0479">Metal-binding</keyword>
<evidence type="ECO:0000256" key="1">
    <source>
        <dbReference type="ARBA" id="ARBA00022714"/>
    </source>
</evidence>
<evidence type="ECO:0000256" key="3">
    <source>
        <dbReference type="ARBA" id="ARBA00023004"/>
    </source>
</evidence>
<comment type="similarity">
    <text evidence="6">Belongs to the bacterial ring-hydroxylating dioxygenase ferredoxin component family.</text>
</comment>
<evidence type="ECO:0000256" key="5">
    <source>
        <dbReference type="ARBA" id="ARBA00034078"/>
    </source>
</evidence>
<dbReference type="OrthoDB" id="147178at2"/>
<evidence type="ECO:0000256" key="6">
    <source>
        <dbReference type="ARBA" id="ARBA00038001"/>
    </source>
</evidence>
<comment type="caution">
    <text evidence="8">The sequence shown here is derived from an EMBL/GenBank/DDBJ whole genome shotgun (WGS) entry which is preliminary data.</text>
</comment>
<dbReference type="RefSeq" id="WP_137255121.1">
    <property type="nucleotide sequence ID" value="NZ_JBHSPQ010000001.1"/>
</dbReference>
<dbReference type="InterPro" id="IPR017941">
    <property type="entry name" value="Rieske_2Fe-2S"/>
</dbReference>
<gene>
    <name evidence="8" type="ORF">FDA38_17785</name>
</gene>
<feature type="domain" description="Rieske" evidence="7">
    <location>
        <begin position="7"/>
        <end position="105"/>
    </location>
</feature>
<evidence type="ECO:0000259" key="7">
    <source>
        <dbReference type="PROSITE" id="PS51296"/>
    </source>
</evidence>
<dbReference type="AlphaFoldDB" id="A0A4U3LVN7"/>
<protein>
    <submittedName>
        <fullName evidence="8">Rieske 2Fe-2S domain-containing protein</fullName>
    </submittedName>
</protein>
<evidence type="ECO:0000256" key="4">
    <source>
        <dbReference type="ARBA" id="ARBA00023014"/>
    </source>
</evidence>
<dbReference type="PANTHER" id="PTHR21496:SF0">
    <property type="entry name" value="RIESKE DOMAIN-CONTAINING PROTEIN"/>
    <property type="match status" value="1"/>
</dbReference>
<dbReference type="EMBL" id="SZPZ01000002">
    <property type="protein sequence ID" value="TKK80181.1"/>
    <property type="molecule type" value="Genomic_DNA"/>
</dbReference>
<keyword evidence="9" id="KW-1185">Reference proteome</keyword>
<dbReference type="PANTHER" id="PTHR21496">
    <property type="entry name" value="FERREDOXIN-RELATED"/>
    <property type="match status" value="1"/>
</dbReference>
<reference evidence="8 9" key="1">
    <citation type="submission" date="2019-04" db="EMBL/GenBank/DDBJ databases">
        <title>Kribbella sp. NEAU-THZ 27 nov., a novel actinomycete isolated from soil.</title>
        <authorList>
            <person name="Duan L."/>
        </authorList>
    </citation>
    <scope>NUCLEOTIDE SEQUENCE [LARGE SCALE GENOMIC DNA]</scope>
    <source>
        <strain evidence="9">NEAU-THZ27</strain>
    </source>
</reference>
<evidence type="ECO:0000256" key="2">
    <source>
        <dbReference type="ARBA" id="ARBA00022723"/>
    </source>
</evidence>
<dbReference type="InterPro" id="IPR036922">
    <property type="entry name" value="Rieske_2Fe-2S_sf"/>
</dbReference>
<keyword evidence="1" id="KW-0001">2Fe-2S</keyword>
<evidence type="ECO:0000313" key="8">
    <source>
        <dbReference type="EMBL" id="TKK80181.1"/>
    </source>
</evidence>
<dbReference type="GO" id="GO:0051537">
    <property type="term" value="F:2 iron, 2 sulfur cluster binding"/>
    <property type="evidence" value="ECO:0007669"/>
    <property type="project" value="UniProtKB-KW"/>
</dbReference>
<evidence type="ECO:0000313" key="9">
    <source>
        <dbReference type="Proteomes" id="UP000305836"/>
    </source>
</evidence>
<keyword evidence="4" id="KW-0411">Iron-sulfur</keyword>
<name>A0A4U3LVN7_9ACTN</name>
<dbReference type="Gene3D" id="2.102.10.10">
    <property type="entry name" value="Rieske [2Fe-2S] iron-sulphur domain"/>
    <property type="match status" value="1"/>
</dbReference>
<organism evidence="8 9">
    <name type="scientific">Kribbella jiaozuonensis</name>
    <dbReference type="NCBI Taxonomy" id="2575441"/>
    <lineage>
        <taxon>Bacteria</taxon>
        <taxon>Bacillati</taxon>
        <taxon>Actinomycetota</taxon>
        <taxon>Actinomycetes</taxon>
        <taxon>Propionibacteriales</taxon>
        <taxon>Kribbellaceae</taxon>
        <taxon>Kribbella</taxon>
    </lineage>
</organism>